<organism evidence="4 6">
    <name type="scientific">Adineta ricciae</name>
    <name type="common">Rotifer</name>
    <dbReference type="NCBI Taxonomy" id="249248"/>
    <lineage>
        <taxon>Eukaryota</taxon>
        <taxon>Metazoa</taxon>
        <taxon>Spiralia</taxon>
        <taxon>Gnathifera</taxon>
        <taxon>Rotifera</taxon>
        <taxon>Eurotatoria</taxon>
        <taxon>Bdelloidea</taxon>
        <taxon>Adinetida</taxon>
        <taxon>Adinetidae</taxon>
        <taxon>Adineta</taxon>
    </lineage>
</organism>
<dbReference type="Proteomes" id="UP000663828">
    <property type="component" value="Unassembled WGS sequence"/>
</dbReference>
<keyword evidence="1" id="KW-0472">Membrane</keyword>
<dbReference type="Pfam" id="PF13930">
    <property type="entry name" value="Endonuclea_NS_2"/>
    <property type="match status" value="1"/>
</dbReference>
<evidence type="ECO:0000256" key="1">
    <source>
        <dbReference type="SAM" id="Phobius"/>
    </source>
</evidence>
<proteinExistence type="predicted"/>
<keyword evidence="1" id="KW-0812">Transmembrane</keyword>
<gene>
    <name evidence="4" type="ORF">EDS130_LOCUS23345</name>
    <name evidence="3" type="ORF">XAT740_LOCUS1821</name>
</gene>
<dbReference type="InterPro" id="IPR044927">
    <property type="entry name" value="Endonuclea_NS_2"/>
</dbReference>
<evidence type="ECO:0000259" key="2">
    <source>
        <dbReference type="Pfam" id="PF13930"/>
    </source>
</evidence>
<dbReference type="OrthoDB" id="9973045at2759"/>
<feature type="transmembrane region" description="Helical" evidence="1">
    <location>
        <begin position="6"/>
        <end position="26"/>
    </location>
</feature>
<comment type="caution">
    <text evidence="4">The sequence shown here is derived from an EMBL/GenBank/DDBJ whole genome shotgun (WGS) entry which is preliminary data.</text>
</comment>
<keyword evidence="1" id="KW-1133">Transmembrane helix</keyword>
<name>A0A814TQV7_ADIRI</name>
<feature type="domain" description="Type VII secretion system protein EssD-like" evidence="2">
    <location>
        <begin position="65"/>
        <end position="178"/>
    </location>
</feature>
<dbReference type="Gene3D" id="3.40.570.10">
    <property type="entry name" value="Extracellular Endonuclease, subunit A"/>
    <property type="match status" value="1"/>
</dbReference>
<accession>A0A814TQV7</accession>
<dbReference type="Proteomes" id="UP000663852">
    <property type="component" value="Unassembled WGS sequence"/>
</dbReference>
<dbReference type="EMBL" id="CAJNOJ010000127">
    <property type="protein sequence ID" value="CAF1164727.1"/>
    <property type="molecule type" value="Genomic_DNA"/>
</dbReference>
<dbReference type="SUPFAM" id="SSF54060">
    <property type="entry name" value="His-Me finger endonucleases"/>
    <property type="match status" value="1"/>
</dbReference>
<evidence type="ECO:0000313" key="3">
    <source>
        <dbReference type="EMBL" id="CAF0778155.1"/>
    </source>
</evidence>
<protein>
    <recommendedName>
        <fullName evidence="2">Type VII secretion system protein EssD-like domain-containing protein</fullName>
    </recommendedName>
</protein>
<dbReference type="InterPro" id="IPR044925">
    <property type="entry name" value="His-Me_finger_sf"/>
</dbReference>
<keyword evidence="5" id="KW-1185">Reference proteome</keyword>
<reference evidence="4" key="1">
    <citation type="submission" date="2021-02" db="EMBL/GenBank/DDBJ databases">
        <authorList>
            <person name="Nowell W R."/>
        </authorList>
    </citation>
    <scope>NUCLEOTIDE SEQUENCE</scope>
</reference>
<dbReference type="AlphaFoldDB" id="A0A814TQV7"/>
<dbReference type="EMBL" id="CAJNOR010000058">
    <property type="protein sequence ID" value="CAF0778155.1"/>
    <property type="molecule type" value="Genomic_DNA"/>
</dbReference>
<evidence type="ECO:0000313" key="4">
    <source>
        <dbReference type="EMBL" id="CAF1164727.1"/>
    </source>
</evidence>
<evidence type="ECO:0000313" key="6">
    <source>
        <dbReference type="Proteomes" id="UP000663852"/>
    </source>
</evidence>
<sequence>MSKLYIVILGFFTTSYILNAILVGALPTRDKVQSLATLCGILNYGEFTHDVSTHRLNDPNNPIKTYQTGHNGRVEYVRAEITSASIGKGSAPSDRARKYARSMGKSNDDAGHIIANILGGTGRELYNIFPQSININRGVWSRIENDIRQTVVRSGQTVEVVVQLYYATPTDTRPTHFMYRANNGNSCHTADVNNP</sequence>
<evidence type="ECO:0000313" key="5">
    <source>
        <dbReference type="Proteomes" id="UP000663828"/>
    </source>
</evidence>
<dbReference type="InterPro" id="IPR044929">
    <property type="entry name" value="DNA/RNA_non-sp_Endonuclease_sf"/>
</dbReference>